<name>A0A9N8W538_9GLOM</name>
<dbReference type="Proteomes" id="UP000789405">
    <property type="component" value="Unassembled WGS sequence"/>
</dbReference>
<gene>
    <name evidence="1" type="ORF">DERYTH_LOCUS1659</name>
</gene>
<comment type="caution">
    <text evidence="1">The sequence shown here is derived from an EMBL/GenBank/DDBJ whole genome shotgun (WGS) entry which is preliminary data.</text>
</comment>
<dbReference type="AlphaFoldDB" id="A0A9N8W538"/>
<accession>A0A9N8W538</accession>
<organism evidence="1 2">
    <name type="scientific">Dentiscutata erythropus</name>
    <dbReference type="NCBI Taxonomy" id="1348616"/>
    <lineage>
        <taxon>Eukaryota</taxon>
        <taxon>Fungi</taxon>
        <taxon>Fungi incertae sedis</taxon>
        <taxon>Mucoromycota</taxon>
        <taxon>Glomeromycotina</taxon>
        <taxon>Glomeromycetes</taxon>
        <taxon>Diversisporales</taxon>
        <taxon>Gigasporaceae</taxon>
        <taxon>Dentiscutata</taxon>
    </lineage>
</organism>
<dbReference type="EMBL" id="CAJVPY010000479">
    <property type="protein sequence ID" value="CAG8475342.1"/>
    <property type="molecule type" value="Genomic_DNA"/>
</dbReference>
<proteinExistence type="predicted"/>
<keyword evidence="2" id="KW-1185">Reference proteome</keyword>
<evidence type="ECO:0000313" key="2">
    <source>
        <dbReference type="Proteomes" id="UP000789405"/>
    </source>
</evidence>
<protein>
    <submittedName>
        <fullName evidence="1">10294_t:CDS:1</fullName>
    </submittedName>
</protein>
<sequence>MISEDWLNPNNCEKVKLKSDKNKKLHVNKTNKRIEKSNKAEEIDELVEYILTIEMSQSTAFIYANEEQVRK</sequence>
<reference evidence="1" key="1">
    <citation type="submission" date="2021-06" db="EMBL/GenBank/DDBJ databases">
        <authorList>
            <person name="Kallberg Y."/>
            <person name="Tangrot J."/>
            <person name="Rosling A."/>
        </authorList>
    </citation>
    <scope>NUCLEOTIDE SEQUENCE</scope>
    <source>
        <strain evidence="1">MA453B</strain>
    </source>
</reference>
<evidence type="ECO:0000313" key="1">
    <source>
        <dbReference type="EMBL" id="CAG8475342.1"/>
    </source>
</evidence>